<dbReference type="GO" id="GO:0005737">
    <property type="term" value="C:cytoplasm"/>
    <property type="evidence" value="ECO:0007669"/>
    <property type="project" value="TreeGrafter"/>
</dbReference>
<dbReference type="InterPro" id="IPR006680">
    <property type="entry name" value="Amidohydro-rel"/>
</dbReference>
<sequence length="354" mass="39795">MIPTGAIDCDIHPAVPSLKALLPHLDPLWRDMVAERGVHELDTIAYPLRSPLTARPDWRPATGKPGSDLVQLQTQALDGFGTSLAICNVLYGVTVLFSEDMAAAFARAVNDWMAKEWLDRDPRLRASITVPVQNPELAVAEIERCAADRRFVQVLLPAMHDAPWGKRQHWPIYAAAEKHGLPIGIHAGSAYRHPVTPIGWPSYYTEDYVNQAQGMQTQLTSLVCEGVFGRFPGLRVVMIESGFTWLPGYLWRLHKYWRGLRMEIPWVDRPPPEIIREQVRFTLQPVDGPPVASDLLRVIEQMGSEDLLLFSTDYPHWQFDGDDALPAALPKSLARKIAVENPRATYPRLEEAFA</sequence>
<dbReference type="STRING" id="257708.RGI145_20930"/>
<dbReference type="PANTHER" id="PTHR21240:SF28">
    <property type="entry name" value="ISO-OROTATE DECARBOXYLASE (EUROFUNG)"/>
    <property type="match status" value="1"/>
</dbReference>
<dbReference type="PANTHER" id="PTHR21240">
    <property type="entry name" value="2-AMINO-3-CARBOXYLMUCONATE-6-SEMIALDEHYDE DECARBOXYLASE"/>
    <property type="match status" value="1"/>
</dbReference>
<evidence type="ECO:0000256" key="1">
    <source>
        <dbReference type="ARBA" id="ARBA00023239"/>
    </source>
</evidence>
<dbReference type="GO" id="GO:0016831">
    <property type="term" value="F:carboxy-lyase activity"/>
    <property type="evidence" value="ECO:0007669"/>
    <property type="project" value="InterPro"/>
</dbReference>
<evidence type="ECO:0000313" key="5">
    <source>
        <dbReference type="Proteomes" id="UP000185494"/>
    </source>
</evidence>
<dbReference type="RefSeq" id="WP_075800491.1">
    <property type="nucleotide sequence ID" value="NZ_CP015584.1"/>
</dbReference>
<dbReference type="Proteomes" id="UP000185494">
    <property type="component" value="Chromosome 2"/>
</dbReference>
<reference evidence="4" key="3">
    <citation type="submission" date="2023-09" db="EMBL/GenBank/DDBJ databases">
        <authorList>
            <person name="Schober I."/>
            <person name="Bunk B."/>
        </authorList>
    </citation>
    <scope>NUCLEOTIDE SEQUENCE</scope>
    <source>
        <strain evidence="4">DSM 103800</strain>
    </source>
</reference>
<proteinExistence type="predicted"/>
<dbReference type="Gene3D" id="3.20.20.140">
    <property type="entry name" value="Metal-dependent hydrolases"/>
    <property type="match status" value="1"/>
</dbReference>
<dbReference type="InterPro" id="IPR032466">
    <property type="entry name" value="Metal_Hydrolase"/>
</dbReference>
<reference evidence="4 6" key="2">
    <citation type="journal article" date="2019" name="Microb. Pathog.">
        <title>Comparison of VITEK 2, MALDI-TOF MS, 16S rRNA gene sequencing, and whole-genome sequencing for identification of Roseomonas mucosa.</title>
        <authorList>
            <person name="Rudolph W.W."/>
            <person name="Gunzer F."/>
            <person name="Trauth M."/>
            <person name="Bunk B."/>
            <person name="Bigge R."/>
            <person name="Schrottner P."/>
        </authorList>
    </citation>
    <scope>NUCLEOTIDE SEQUENCE [LARGE SCALE GENOMIC DNA]</scope>
    <source>
        <strain evidence="4 6">DSM 103800</strain>
    </source>
</reference>
<reference evidence="3 5" key="1">
    <citation type="submission" date="2016-05" db="EMBL/GenBank/DDBJ databases">
        <title>Complete Genome and Methylome Analysis of Psychrotrophic Bacterial Isolates from Antarctic Lake Untersee.</title>
        <authorList>
            <person name="Fomenkov A."/>
            <person name="Akimov V.N."/>
            <person name="Vasilyeva L.V."/>
            <person name="Andersen D."/>
            <person name="Vincze T."/>
            <person name="Roberts R.J."/>
        </authorList>
    </citation>
    <scope>NUCLEOTIDE SEQUENCE [LARGE SCALE GENOMIC DNA]</scope>
    <source>
        <strain evidence="3 5">U14-5</strain>
    </source>
</reference>
<dbReference type="KEGG" id="rgi:RGI145_20930"/>
<keyword evidence="6" id="KW-1185">Reference proteome</keyword>
<dbReference type="EMBL" id="CP015584">
    <property type="protein sequence ID" value="APT59782.1"/>
    <property type="molecule type" value="Genomic_DNA"/>
</dbReference>
<dbReference type="Pfam" id="PF04909">
    <property type="entry name" value="Amidohydro_2"/>
    <property type="match status" value="1"/>
</dbReference>
<dbReference type="AlphaFoldDB" id="A0A1L7ALX1"/>
<evidence type="ECO:0000259" key="2">
    <source>
        <dbReference type="Pfam" id="PF04909"/>
    </source>
</evidence>
<evidence type="ECO:0000313" key="6">
    <source>
        <dbReference type="Proteomes" id="UP001258945"/>
    </source>
</evidence>
<protein>
    <submittedName>
        <fullName evidence="3 4">Hydrolase</fullName>
    </submittedName>
</protein>
<dbReference type="GO" id="GO:0019748">
    <property type="term" value="P:secondary metabolic process"/>
    <property type="evidence" value="ECO:0007669"/>
    <property type="project" value="TreeGrafter"/>
</dbReference>
<dbReference type="Proteomes" id="UP001258945">
    <property type="component" value="Unassembled WGS sequence"/>
</dbReference>
<gene>
    <name evidence="3" type="ORF">RGI145_20930</name>
    <name evidence="4" type="ORF">RQ831_22190</name>
</gene>
<dbReference type="GO" id="GO:0016787">
    <property type="term" value="F:hydrolase activity"/>
    <property type="evidence" value="ECO:0007669"/>
    <property type="project" value="UniProtKB-KW"/>
</dbReference>
<organism evidence="3 5">
    <name type="scientific">Roseomonas gilardii</name>
    <dbReference type="NCBI Taxonomy" id="257708"/>
    <lineage>
        <taxon>Bacteria</taxon>
        <taxon>Pseudomonadati</taxon>
        <taxon>Pseudomonadota</taxon>
        <taxon>Alphaproteobacteria</taxon>
        <taxon>Acetobacterales</taxon>
        <taxon>Roseomonadaceae</taxon>
        <taxon>Roseomonas</taxon>
    </lineage>
</organism>
<keyword evidence="1" id="KW-0456">Lyase</keyword>
<dbReference type="EMBL" id="JAVVDO010000074">
    <property type="protein sequence ID" value="MDT8333770.1"/>
    <property type="molecule type" value="Genomic_DNA"/>
</dbReference>
<dbReference type="InterPro" id="IPR032465">
    <property type="entry name" value="ACMSD"/>
</dbReference>
<evidence type="ECO:0000313" key="3">
    <source>
        <dbReference type="EMBL" id="APT59782.1"/>
    </source>
</evidence>
<dbReference type="SUPFAM" id="SSF51556">
    <property type="entry name" value="Metallo-dependent hydrolases"/>
    <property type="match status" value="1"/>
</dbReference>
<name>A0A1L7ALX1_9PROT</name>
<evidence type="ECO:0000313" key="4">
    <source>
        <dbReference type="EMBL" id="MDT8333770.1"/>
    </source>
</evidence>
<keyword evidence="3" id="KW-0378">Hydrolase</keyword>
<feature type="domain" description="Amidohydrolase-related" evidence="2">
    <location>
        <begin position="7"/>
        <end position="347"/>
    </location>
</feature>
<accession>A0A1L7ALX1</accession>